<sequence length="322" mass="34315">MVAADGLTEFRQSTTRLPPASDDVLTWPRLEAGDRVRFVSPASPPSREHVDQMVELLTGWGLRPEIGDHAFDQVGYLAGTDEQRLADLDDAFRDPGVRAVFATRGGKGAYRISHQMDFAAVRRDPKPLIGFSDITIMHMALWKFCRLGGVHGYAGAERTRHALMTTDPIVICADPDALSAATTTAGTATGFLLGGNLGTVRTSLGCELPSLDGAIWLVEDLMGTGLGEIDRELTQLLKSGALDGVRGVAVGHFTGFEATHEDETLGGWTVVDVLNERLSHLGVPVLGGLPLGHGDKAWSVPLGEIATIDAGAGTLTVRPVFR</sequence>
<dbReference type="PANTHER" id="PTHR30237">
    <property type="entry name" value="MURAMOYLTETRAPEPTIDE CARBOXYPEPTIDASE"/>
    <property type="match status" value="1"/>
</dbReference>
<feature type="active site" description="Nucleophile" evidence="6">
    <location>
        <position position="132"/>
    </location>
</feature>
<dbReference type="Pfam" id="PF17676">
    <property type="entry name" value="Peptidase_S66C"/>
    <property type="match status" value="1"/>
</dbReference>
<feature type="domain" description="LD-carboxypeptidase C-terminal" evidence="8">
    <location>
        <begin position="189"/>
        <end position="308"/>
    </location>
</feature>
<dbReference type="InterPro" id="IPR027461">
    <property type="entry name" value="Carboxypeptidase_A_C_sf"/>
</dbReference>
<evidence type="ECO:0000256" key="6">
    <source>
        <dbReference type="PIRSR" id="PIRSR028757-1"/>
    </source>
</evidence>
<dbReference type="PIRSF" id="PIRSF028757">
    <property type="entry name" value="LD-carboxypeptidase"/>
    <property type="match status" value="1"/>
</dbReference>
<comment type="caution">
    <text evidence="9">The sequence shown here is derived from an EMBL/GenBank/DDBJ whole genome shotgun (WGS) entry which is preliminary data.</text>
</comment>
<dbReference type="InterPro" id="IPR029062">
    <property type="entry name" value="Class_I_gatase-like"/>
</dbReference>
<feature type="domain" description="LD-carboxypeptidase N-terminal" evidence="7">
    <location>
        <begin position="36"/>
        <end position="152"/>
    </location>
</feature>
<dbReference type="Proteomes" id="UP000475214">
    <property type="component" value="Unassembled WGS sequence"/>
</dbReference>
<evidence type="ECO:0000256" key="1">
    <source>
        <dbReference type="ARBA" id="ARBA00010233"/>
    </source>
</evidence>
<keyword evidence="5" id="KW-0720">Serine protease</keyword>
<keyword evidence="4" id="KW-0378">Hydrolase</keyword>
<feature type="active site" description="Charge relay system" evidence="6">
    <location>
        <position position="293"/>
    </location>
</feature>
<dbReference type="RefSeq" id="WP_163731454.1">
    <property type="nucleotide sequence ID" value="NZ_JAAGOA010000001.1"/>
</dbReference>
<dbReference type="PANTHER" id="PTHR30237:SF2">
    <property type="entry name" value="MUREIN TETRAPEPTIDE CARBOXYPEPTIDASE"/>
    <property type="match status" value="1"/>
</dbReference>
<dbReference type="InterPro" id="IPR003507">
    <property type="entry name" value="S66_fam"/>
</dbReference>
<reference evidence="9 10" key="1">
    <citation type="submission" date="2020-02" db="EMBL/GenBank/DDBJ databases">
        <authorList>
            <person name="Li X.-J."/>
            <person name="Han X.-M."/>
        </authorList>
    </citation>
    <scope>NUCLEOTIDE SEQUENCE [LARGE SCALE GENOMIC DNA]</scope>
    <source>
        <strain evidence="9 10">CCTCC AB 2017055</strain>
    </source>
</reference>
<feature type="active site" description="Charge relay system" evidence="6">
    <location>
        <position position="219"/>
    </location>
</feature>
<evidence type="ECO:0000256" key="2">
    <source>
        <dbReference type="ARBA" id="ARBA00022645"/>
    </source>
</evidence>
<proteinExistence type="inferred from homology"/>
<dbReference type="Pfam" id="PF02016">
    <property type="entry name" value="Peptidase_S66"/>
    <property type="match status" value="1"/>
</dbReference>
<evidence type="ECO:0000256" key="3">
    <source>
        <dbReference type="ARBA" id="ARBA00022670"/>
    </source>
</evidence>
<organism evidence="9 10">
    <name type="scientific">Phytoactinopolyspora halotolerans</name>
    <dbReference type="NCBI Taxonomy" id="1981512"/>
    <lineage>
        <taxon>Bacteria</taxon>
        <taxon>Bacillati</taxon>
        <taxon>Actinomycetota</taxon>
        <taxon>Actinomycetes</taxon>
        <taxon>Jiangellales</taxon>
        <taxon>Jiangellaceae</taxon>
        <taxon>Phytoactinopolyspora</taxon>
    </lineage>
</organism>
<gene>
    <name evidence="9" type="ORF">G1H10_01190</name>
</gene>
<keyword evidence="2 9" id="KW-0121">Carboxypeptidase</keyword>
<comment type="similarity">
    <text evidence="1">Belongs to the peptidase S66 family.</text>
</comment>
<dbReference type="GO" id="GO:0008236">
    <property type="term" value="F:serine-type peptidase activity"/>
    <property type="evidence" value="ECO:0007669"/>
    <property type="project" value="UniProtKB-KW"/>
</dbReference>
<dbReference type="Gene3D" id="3.40.50.10740">
    <property type="entry name" value="Class I glutamine amidotransferase-like"/>
    <property type="match status" value="1"/>
</dbReference>
<protein>
    <submittedName>
        <fullName evidence="9">LD-carboxypeptidase</fullName>
    </submittedName>
</protein>
<dbReference type="CDD" id="cd07025">
    <property type="entry name" value="Peptidase_S66"/>
    <property type="match status" value="1"/>
</dbReference>
<evidence type="ECO:0000259" key="7">
    <source>
        <dbReference type="Pfam" id="PF02016"/>
    </source>
</evidence>
<dbReference type="GO" id="GO:0004180">
    <property type="term" value="F:carboxypeptidase activity"/>
    <property type="evidence" value="ECO:0007669"/>
    <property type="project" value="UniProtKB-KW"/>
</dbReference>
<evidence type="ECO:0000313" key="10">
    <source>
        <dbReference type="Proteomes" id="UP000475214"/>
    </source>
</evidence>
<keyword evidence="10" id="KW-1185">Reference proteome</keyword>
<evidence type="ECO:0000313" key="9">
    <source>
        <dbReference type="EMBL" id="NED98778.1"/>
    </source>
</evidence>
<evidence type="ECO:0000256" key="5">
    <source>
        <dbReference type="ARBA" id="ARBA00022825"/>
    </source>
</evidence>
<name>A0A6L9S1C1_9ACTN</name>
<dbReference type="InterPro" id="IPR040921">
    <property type="entry name" value="Peptidase_S66C"/>
</dbReference>
<dbReference type="Gene3D" id="3.50.30.60">
    <property type="entry name" value="LD-carboxypeptidase A C-terminal domain-like"/>
    <property type="match status" value="1"/>
</dbReference>
<dbReference type="InterPro" id="IPR040449">
    <property type="entry name" value="Peptidase_S66_N"/>
</dbReference>
<evidence type="ECO:0000256" key="4">
    <source>
        <dbReference type="ARBA" id="ARBA00022801"/>
    </source>
</evidence>
<accession>A0A6L9S1C1</accession>
<dbReference type="SUPFAM" id="SSF52317">
    <property type="entry name" value="Class I glutamine amidotransferase-like"/>
    <property type="match status" value="1"/>
</dbReference>
<dbReference type="EMBL" id="JAAGOA010000001">
    <property type="protein sequence ID" value="NED98778.1"/>
    <property type="molecule type" value="Genomic_DNA"/>
</dbReference>
<dbReference type="InterPro" id="IPR027478">
    <property type="entry name" value="LdcA_N"/>
</dbReference>
<dbReference type="AlphaFoldDB" id="A0A6L9S1C1"/>
<dbReference type="SUPFAM" id="SSF141986">
    <property type="entry name" value="LD-carboxypeptidase A C-terminal domain-like"/>
    <property type="match status" value="1"/>
</dbReference>
<dbReference type="GO" id="GO:0006508">
    <property type="term" value="P:proteolysis"/>
    <property type="evidence" value="ECO:0007669"/>
    <property type="project" value="UniProtKB-KW"/>
</dbReference>
<keyword evidence="3" id="KW-0645">Protease</keyword>
<evidence type="ECO:0000259" key="8">
    <source>
        <dbReference type="Pfam" id="PF17676"/>
    </source>
</evidence>